<name>A0A485KFM7_9STRA</name>
<feature type="chain" id="PRO_5036116019" evidence="1">
    <location>
        <begin position="23"/>
        <end position="360"/>
    </location>
</feature>
<organism evidence="3 4">
    <name type="scientific">Aphanomyces stellatus</name>
    <dbReference type="NCBI Taxonomy" id="120398"/>
    <lineage>
        <taxon>Eukaryota</taxon>
        <taxon>Sar</taxon>
        <taxon>Stramenopiles</taxon>
        <taxon>Oomycota</taxon>
        <taxon>Saprolegniomycetes</taxon>
        <taxon>Saprolegniales</taxon>
        <taxon>Verrucalvaceae</taxon>
        <taxon>Aphanomyces</taxon>
    </lineage>
</organism>
<keyword evidence="1" id="KW-0732">Signal</keyword>
<evidence type="ECO:0000313" key="2">
    <source>
        <dbReference type="EMBL" id="KAF0713566.1"/>
    </source>
</evidence>
<proteinExistence type="predicted"/>
<feature type="signal peptide" evidence="1">
    <location>
        <begin position="1"/>
        <end position="22"/>
    </location>
</feature>
<dbReference type="EMBL" id="VJMH01000999">
    <property type="protein sequence ID" value="KAF0713566.1"/>
    <property type="molecule type" value="Genomic_DNA"/>
</dbReference>
<dbReference type="EMBL" id="CAADRA010000999">
    <property type="protein sequence ID" value="VFT81404.1"/>
    <property type="molecule type" value="Genomic_DNA"/>
</dbReference>
<protein>
    <submittedName>
        <fullName evidence="3">Aste57867_4289 protein</fullName>
    </submittedName>
</protein>
<reference evidence="3 4" key="1">
    <citation type="submission" date="2019-03" db="EMBL/GenBank/DDBJ databases">
        <authorList>
            <person name="Gaulin E."/>
            <person name="Dumas B."/>
        </authorList>
    </citation>
    <scope>NUCLEOTIDE SEQUENCE [LARGE SCALE GENOMIC DNA]</scope>
    <source>
        <strain evidence="3">CBS 568.67</strain>
    </source>
</reference>
<gene>
    <name evidence="3" type="primary">Aste57867_4289</name>
    <name evidence="2" type="ORF">As57867_004278</name>
    <name evidence="3" type="ORF">ASTE57867_4289</name>
</gene>
<reference evidence="2" key="2">
    <citation type="submission" date="2019-06" db="EMBL/GenBank/DDBJ databases">
        <title>Genomics analysis of Aphanomyces spp. identifies a new class of oomycete effector associated with host adaptation.</title>
        <authorList>
            <person name="Gaulin E."/>
        </authorList>
    </citation>
    <scope>NUCLEOTIDE SEQUENCE</scope>
    <source>
        <strain evidence="2">CBS 578.67</strain>
    </source>
</reference>
<keyword evidence="4" id="KW-1185">Reference proteome</keyword>
<accession>A0A485KFM7</accession>
<dbReference type="Proteomes" id="UP000332933">
    <property type="component" value="Unassembled WGS sequence"/>
</dbReference>
<evidence type="ECO:0000313" key="4">
    <source>
        <dbReference type="Proteomes" id="UP000332933"/>
    </source>
</evidence>
<evidence type="ECO:0000313" key="3">
    <source>
        <dbReference type="EMBL" id="VFT81404.1"/>
    </source>
</evidence>
<sequence>MLLLGLLSVALLLVMPSADTSADPNIARPEVVVIEHLRVTFGGSVDDVFRFQATVPSGNTLPMRIWLESTTSKKQWSTIVTNFKTHMPTGETNELPPDAIVAGLQLALDRVANKQKTELNGCDVTLSDAGDDGHLELVLEMKAFQISFAMYTFQLSPLWIDKLGALEAKVRGFQETSLGAIQKLENRIPDITKSAMPALPPQLSLHTWSKTDMLADFEWGPDRDFNKSYFRLLLGNKRMTVVSIRRPGVYQIQVRGIIGRREKIHGHQMLLYVENVLVWSSDPPLLDNGVNSFWLSYTLVAAKSTRVRLHHMTPLGYKQYPMEKGARMTIQLLQELMPQESRGMNVDSTCWAARERSTYE</sequence>
<evidence type="ECO:0000256" key="1">
    <source>
        <dbReference type="SAM" id="SignalP"/>
    </source>
</evidence>
<dbReference type="AlphaFoldDB" id="A0A485KFM7"/>